<feature type="domain" description="Orotidine 5'-phosphate decarboxylase" evidence="13">
    <location>
        <begin position="6"/>
        <end position="231"/>
    </location>
</feature>
<evidence type="ECO:0000256" key="2">
    <source>
        <dbReference type="ARBA" id="ARBA00004861"/>
    </source>
</evidence>
<evidence type="ECO:0000256" key="6">
    <source>
        <dbReference type="ARBA" id="ARBA00023239"/>
    </source>
</evidence>
<dbReference type="UniPathway" id="UPA00070">
    <property type="reaction ID" value="UER00120"/>
</dbReference>
<dbReference type="STRING" id="1794912.AXX12_04400"/>
<comment type="pathway">
    <text evidence="2 9 12">Pyrimidine metabolism; UMP biosynthesis via de novo pathway; UMP from orotate: step 2/2.</text>
</comment>
<dbReference type="EC" id="4.1.1.23" evidence="9"/>
<dbReference type="NCBIfam" id="NF001273">
    <property type="entry name" value="PRK00230.1"/>
    <property type="match status" value="1"/>
</dbReference>
<feature type="active site" description="Proton donor" evidence="9">
    <location>
        <position position="63"/>
    </location>
</feature>
<evidence type="ECO:0000256" key="10">
    <source>
        <dbReference type="PIRSR" id="PIRSR614732-1"/>
    </source>
</evidence>
<organism evidence="14 15">
    <name type="scientific">Anaerosporomusa subterranea</name>
    <dbReference type="NCBI Taxonomy" id="1794912"/>
    <lineage>
        <taxon>Bacteria</taxon>
        <taxon>Bacillati</taxon>
        <taxon>Bacillota</taxon>
        <taxon>Negativicutes</taxon>
        <taxon>Acetonemataceae</taxon>
        <taxon>Anaerosporomusa</taxon>
    </lineage>
</organism>
<dbReference type="GO" id="GO:0044205">
    <property type="term" value="P:'de novo' UMP biosynthetic process"/>
    <property type="evidence" value="ECO:0007669"/>
    <property type="project" value="UniProtKB-UniRule"/>
</dbReference>
<dbReference type="PANTHER" id="PTHR32119">
    <property type="entry name" value="OROTIDINE 5'-PHOSPHATE DECARBOXYLASE"/>
    <property type="match status" value="1"/>
</dbReference>
<feature type="binding site" evidence="9 11">
    <location>
        <position position="186"/>
    </location>
    <ligand>
        <name>substrate</name>
    </ligand>
</feature>
<dbReference type="InterPro" id="IPR047596">
    <property type="entry name" value="OMPdecase_bac"/>
</dbReference>
<dbReference type="NCBIfam" id="TIGR01740">
    <property type="entry name" value="pyrF"/>
    <property type="match status" value="1"/>
</dbReference>
<reference evidence="14 15" key="1">
    <citation type="submission" date="2016-02" db="EMBL/GenBank/DDBJ databases">
        <title>Anaerosporomusa subterraneum gen. nov., sp. nov., a spore-forming obligate anaerobe isolated from saprolite.</title>
        <authorList>
            <person name="Choi J.K."/>
            <person name="Shah M."/>
            <person name="Yee N."/>
        </authorList>
    </citation>
    <scope>NUCLEOTIDE SEQUENCE [LARGE SCALE GENOMIC DNA]</scope>
    <source>
        <strain evidence="14 15">RU4</strain>
    </source>
</reference>
<feature type="binding site" evidence="9 11">
    <location>
        <position position="34"/>
    </location>
    <ligand>
        <name>substrate</name>
    </ligand>
</feature>
<dbReference type="InterPro" id="IPR001754">
    <property type="entry name" value="OMPdeCOase_dom"/>
</dbReference>
<comment type="subunit">
    <text evidence="3 9">Homodimer.</text>
</comment>
<dbReference type="GO" id="GO:0004590">
    <property type="term" value="F:orotidine-5'-phosphate decarboxylase activity"/>
    <property type="evidence" value="ECO:0007669"/>
    <property type="project" value="UniProtKB-UniRule"/>
</dbReference>
<evidence type="ECO:0000256" key="8">
    <source>
        <dbReference type="ARBA" id="ARBA00061012"/>
    </source>
</evidence>
<evidence type="ECO:0000256" key="11">
    <source>
        <dbReference type="PIRSR" id="PIRSR614732-2"/>
    </source>
</evidence>
<feature type="binding site" evidence="9 11">
    <location>
        <position position="195"/>
    </location>
    <ligand>
        <name>substrate</name>
    </ligand>
</feature>
<name>A0A154BV52_ANASB</name>
<evidence type="ECO:0000256" key="7">
    <source>
        <dbReference type="ARBA" id="ARBA00049157"/>
    </source>
</evidence>
<sequence length="239" mass="24990">MSRSADIIVALDVTSIADVKRLVEELGDSVNTYKVGMELFYSAGPEAVHMVRSAGKNVFLDLKLHDIPNTVAQGAKALTSLGADFISIHATGGSNMMRETARIVGTAAASQGLTRPKLLAITVLTSIGQTEWQELRFPGDIGDQVVHLAKLAQQAGIDGVVASPQEAGNIRRACGDNFLIVTPGVRPAGSAINDQSRIATPSGAVKAGANYLVIGRPITASANPRAATEAIRQEMEACS</sequence>
<proteinExistence type="inferred from homology"/>
<feature type="active site" description="For OMPdecase activity" evidence="10">
    <location>
        <position position="61"/>
    </location>
</feature>
<accession>A0A154BV52</accession>
<comment type="similarity">
    <text evidence="8 9">Belongs to the OMP decarboxylase family. Type 1 subfamily.</text>
</comment>
<dbReference type="EMBL" id="LSGP01000013">
    <property type="protein sequence ID" value="KYZ77368.1"/>
    <property type="molecule type" value="Genomic_DNA"/>
</dbReference>
<dbReference type="InterPro" id="IPR011060">
    <property type="entry name" value="RibuloseP-bd_barrel"/>
</dbReference>
<dbReference type="AlphaFoldDB" id="A0A154BV52"/>
<feature type="binding site" evidence="9 11">
    <location>
        <position position="125"/>
    </location>
    <ligand>
        <name>substrate</name>
    </ligand>
</feature>
<feature type="binding site" evidence="9 11">
    <location>
        <position position="12"/>
    </location>
    <ligand>
        <name>substrate</name>
    </ligand>
</feature>
<dbReference type="HAMAP" id="MF_01200_B">
    <property type="entry name" value="OMPdecase_type1_B"/>
    <property type="match status" value="1"/>
</dbReference>
<dbReference type="CDD" id="cd04725">
    <property type="entry name" value="OMP_decarboxylase_like"/>
    <property type="match status" value="1"/>
</dbReference>
<evidence type="ECO:0000259" key="13">
    <source>
        <dbReference type="SMART" id="SM00934"/>
    </source>
</evidence>
<dbReference type="PROSITE" id="PS00156">
    <property type="entry name" value="OMPDECASE"/>
    <property type="match status" value="1"/>
</dbReference>
<comment type="function">
    <text evidence="1 9">Catalyzes the decarboxylation of orotidine 5'-monophosphate (OMP) to uridine 5'-monophosphate (UMP).</text>
</comment>
<dbReference type="FunFam" id="3.20.20.70:FF:000015">
    <property type="entry name" value="Orotidine 5'-phosphate decarboxylase"/>
    <property type="match status" value="1"/>
</dbReference>
<dbReference type="InterPro" id="IPR013785">
    <property type="entry name" value="Aldolase_TIM"/>
</dbReference>
<dbReference type="Pfam" id="PF00215">
    <property type="entry name" value="OMPdecase"/>
    <property type="match status" value="1"/>
</dbReference>
<keyword evidence="4 9" id="KW-0210">Decarboxylase</keyword>
<evidence type="ECO:0000256" key="1">
    <source>
        <dbReference type="ARBA" id="ARBA00002356"/>
    </source>
</evidence>
<keyword evidence="5 9" id="KW-0665">Pyrimidine biosynthesis</keyword>
<gene>
    <name evidence="9" type="primary">pyrF</name>
    <name evidence="14" type="ORF">AXX12_04400</name>
</gene>
<dbReference type="PANTHER" id="PTHR32119:SF2">
    <property type="entry name" value="OROTIDINE 5'-PHOSPHATE DECARBOXYLASE"/>
    <property type="match status" value="1"/>
</dbReference>
<keyword evidence="15" id="KW-1185">Reference proteome</keyword>
<feature type="binding site" evidence="9 11">
    <location>
        <position position="216"/>
    </location>
    <ligand>
        <name>substrate</name>
    </ligand>
</feature>
<dbReference type="Proteomes" id="UP000076268">
    <property type="component" value="Unassembled WGS sequence"/>
</dbReference>
<evidence type="ECO:0000256" key="4">
    <source>
        <dbReference type="ARBA" id="ARBA00022793"/>
    </source>
</evidence>
<dbReference type="SUPFAM" id="SSF51366">
    <property type="entry name" value="Ribulose-phoshate binding barrel"/>
    <property type="match status" value="1"/>
</dbReference>
<evidence type="ECO:0000313" key="14">
    <source>
        <dbReference type="EMBL" id="KYZ77368.1"/>
    </source>
</evidence>
<protein>
    <recommendedName>
        <fullName evidence="9">Orotidine 5'-phosphate decarboxylase</fullName>
        <ecNumber evidence="9">4.1.1.23</ecNumber>
    </recommendedName>
    <alternativeName>
        <fullName evidence="9">OMP decarboxylase</fullName>
        <shortName evidence="9">OMPDCase</shortName>
        <shortName evidence="9">OMPdecase</shortName>
    </alternativeName>
</protein>
<comment type="catalytic activity">
    <reaction evidence="7 9 12">
        <text>orotidine 5'-phosphate + H(+) = UMP + CO2</text>
        <dbReference type="Rhea" id="RHEA:11596"/>
        <dbReference type="ChEBI" id="CHEBI:15378"/>
        <dbReference type="ChEBI" id="CHEBI:16526"/>
        <dbReference type="ChEBI" id="CHEBI:57538"/>
        <dbReference type="ChEBI" id="CHEBI:57865"/>
        <dbReference type="EC" id="4.1.1.23"/>
    </reaction>
</comment>
<feature type="binding site" evidence="9 11">
    <location>
        <position position="215"/>
    </location>
    <ligand>
        <name>substrate</name>
    </ligand>
</feature>
<evidence type="ECO:0000256" key="12">
    <source>
        <dbReference type="RuleBase" id="RU000512"/>
    </source>
</evidence>
<evidence type="ECO:0000256" key="5">
    <source>
        <dbReference type="ARBA" id="ARBA00022975"/>
    </source>
</evidence>
<dbReference type="InterPro" id="IPR014732">
    <property type="entry name" value="OMPdecase"/>
</dbReference>
<feature type="binding site" evidence="9">
    <location>
        <begin position="61"/>
        <end position="70"/>
    </location>
    <ligand>
        <name>substrate</name>
    </ligand>
</feature>
<dbReference type="GO" id="GO:0006207">
    <property type="term" value="P:'de novo' pyrimidine nucleobase biosynthetic process"/>
    <property type="evidence" value="ECO:0007669"/>
    <property type="project" value="InterPro"/>
</dbReference>
<dbReference type="SMART" id="SM00934">
    <property type="entry name" value="OMPdecase"/>
    <property type="match status" value="1"/>
</dbReference>
<evidence type="ECO:0000256" key="9">
    <source>
        <dbReference type="HAMAP-Rule" id="MF_01200"/>
    </source>
</evidence>
<dbReference type="RefSeq" id="WP_066239576.1">
    <property type="nucleotide sequence ID" value="NZ_LSGP01000013.1"/>
</dbReference>
<dbReference type="OrthoDB" id="9806203at2"/>
<evidence type="ECO:0000313" key="15">
    <source>
        <dbReference type="Proteomes" id="UP000076268"/>
    </source>
</evidence>
<keyword evidence="6 9" id="KW-0456">Lyase</keyword>
<evidence type="ECO:0000256" key="3">
    <source>
        <dbReference type="ARBA" id="ARBA00011738"/>
    </source>
</evidence>
<comment type="caution">
    <text evidence="14">The sequence shown here is derived from an EMBL/GenBank/DDBJ whole genome shotgun (WGS) entry which is preliminary data.</text>
</comment>
<dbReference type="Gene3D" id="3.20.20.70">
    <property type="entry name" value="Aldolase class I"/>
    <property type="match status" value="1"/>
</dbReference>
<dbReference type="GO" id="GO:0005829">
    <property type="term" value="C:cytosol"/>
    <property type="evidence" value="ECO:0007669"/>
    <property type="project" value="TreeGrafter"/>
</dbReference>
<feature type="active site" description="For OMPdecase activity" evidence="10">
    <location>
        <position position="66"/>
    </location>
</feature>
<dbReference type="InterPro" id="IPR018089">
    <property type="entry name" value="OMPdecase_AS"/>
</dbReference>
<feature type="active site" description="For OMPdecase activity" evidence="10">
    <location>
        <position position="63"/>
    </location>
</feature>